<keyword evidence="1" id="KW-0472">Membrane</keyword>
<feature type="transmembrane region" description="Helical" evidence="1">
    <location>
        <begin position="49"/>
        <end position="67"/>
    </location>
</feature>
<evidence type="ECO:0000256" key="1">
    <source>
        <dbReference type="SAM" id="Phobius"/>
    </source>
</evidence>
<dbReference type="EMBL" id="JACKXE010000001">
    <property type="protein sequence ID" value="MBB6626918.1"/>
    <property type="molecule type" value="Genomic_DNA"/>
</dbReference>
<evidence type="ECO:0000313" key="2">
    <source>
        <dbReference type="EMBL" id="MBB6626918.1"/>
    </source>
</evidence>
<reference evidence="2 3" key="1">
    <citation type="submission" date="2020-08" db="EMBL/GenBank/DDBJ databases">
        <authorList>
            <person name="Seo M.-J."/>
        </authorList>
    </citation>
    <scope>NUCLEOTIDE SEQUENCE [LARGE SCALE GENOMIC DNA]</scope>
    <source>
        <strain evidence="2 3">KIGAM211</strain>
    </source>
</reference>
<sequence length="112" mass="11805">MRFLLAPLLLLGGAGTGLATTALHHWWWGLALGAAATMTALVALPPGWWGRLAFALGWFLLVARLVLPRPEGGFVVGADTPGYALMALGLVVLVTGVATLPRPTRPVRRARS</sequence>
<comment type="caution">
    <text evidence="2">The sequence shown here is derived from an EMBL/GenBank/DDBJ whole genome shotgun (WGS) entry which is preliminary data.</text>
</comment>
<accession>A0A7X0RH39</accession>
<dbReference type="RefSeq" id="WP_185252137.1">
    <property type="nucleotide sequence ID" value="NZ_JACKXE010000001.1"/>
</dbReference>
<protein>
    <submittedName>
        <fullName evidence="2">Uncharacterized protein</fullName>
    </submittedName>
</protein>
<organism evidence="2 3">
    <name type="scientific">Nocardioides luti</name>
    <dbReference type="NCBI Taxonomy" id="2761101"/>
    <lineage>
        <taxon>Bacteria</taxon>
        <taxon>Bacillati</taxon>
        <taxon>Actinomycetota</taxon>
        <taxon>Actinomycetes</taxon>
        <taxon>Propionibacteriales</taxon>
        <taxon>Nocardioidaceae</taxon>
        <taxon>Nocardioides</taxon>
    </lineage>
</organism>
<keyword evidence="1" id="KW-1133">Transmembrane helix</keyword>
<keyword evidence="3" id="KW-1185">Reference proteome</keyword>
<feature type="transmembrane region" description="Helical" evidence="1">
    <location>
        <begin position="82"/>
        <end position="101"/>
    </location>
</feature>
<keyword evidence="1" id="KW-0812">Transmembrane</keyword>
<gene>
    <name evidence="2" type="ORF">H5V45_06245</name>
</gene>
<dbReference type="Proteomes" id="UP000523955">
    <property type="component" value="Unassembled WGS sequence"/>
</dbReference>
<proteinExistence type="predicted"/>
<name>A0A7X0RH39_9ACTN</name>
<evidence type="ECO:0000313" key="3">
    <source>
        <dbReference type="Proteomes" id="UP000523955"/>
    </source>
</evidence>
<dbReference type="AlphaFoldDB" id="A0A7X0RH39"/>